<dbReference type="Proteomes" id="UP000283633">
    <property type="component" value="Unassembled WGS sequence"/>
</dbReference>
<evidence type="ECO:0000256" key="1">
    <source>
        <dbReference type="SAM" id="Phobius"/>
    </source>
</evidence>
<feature type="transmembrane region" description="Helical" evidence="1">
    <location>
        <begin position="128"/>
        <end position="147"/>
    </location>
</feature>
<evidence type="ECO:0000313" key="2">
    <source>
        <dbReference type="EMBL" id="RRK10416.1"/>
    </source>
</evidence>
<sequence>MQNLNLTNLIFAAFVLVWIVRRQLAPKVIRFKGKVYVVIILVGLLTISDAFTKQHLTIQPGQAVLFGGASLLSAVVFGGLRAWSYRFWVNDDGLVMRQGNWLTLTFWIISITGHLLADRLWTGSSVTITLYLGLTLLIQRGGVWWLAHRAYPQALRANEVAQARHSAKNK</sequence>
<keyword evidence="1" id="KW-1133">Transmembrane helix</keyword>
<dbReference type="EMBL" id="QWZQ01000021">
    <property type="protein sequence ID" value="RRK10416.1"/>
    <property type="molecule type" value="Genomic_DNA"/>
</dbReference>
<evidence type="ECO:0000313" key="3">
    <source>
        <dbReference type="Proteomes" id="UP000283633"/>
    </source>
</evidence>
<feature type="transmembrane region" description="Helical" evidence="1">
    <location>
        <begin position="101"/>
        <end position="122"/>
    </location>
</feature>
<organism evidence="2 3">
    <name type="scientific">Lactiplantibacillus garii</name>
    <dbReference type="NCBI Taxonomy" id="2306423"/>
    <lineage>
        <taxon>Bacteria</taxon>
        <taxon>Bacillati</taxon>
        <taxon>Bacillota</taxon>
        <taxon>Bacilli</taxon>
        <taxon>Lactobacillales</taxon>
        <taxon>Lactobacillaceae</taxon>
        <taxon>Lactiplantibacillus</taxon>
    </lineage>
</organism>
<protein>
    <recommendedName>
        <fullName evidence="4">Integral membrane protein</fullName>
    </recommendedName>
</protein>
<name>A0A3R8QR25_9LACO</name>
<dbReference type="OrthoDB" id="2326250at2"/>
<proteinExistence type="predicted"/>
<evidence type="ECO:0008006" key="4">
    <source>
        <dbReference type="Google" id="ProtNLM"/>
    </source>
</evidence>
<feature type="transmembrane region" description="Helical" evidence="1">
    <location>
        <begin position="6"/>
        <end position="21"/>
    </location>
</feature>
<feature type="transmembrane region" description="Helical" evidence="1">
    <location>
        <begin position="63"/>
        <end position="80"/>
    </location>
</feature>
<dbReference type="RefSeq" id="WP_125072334.1">
    <property type="nucleotide sequence ID" value="NZ_QWZQ01000021.1"/>
</dbReference>
<reference evidence="2 3" key="1">
    <citation type="submission" date="2018-08" db="EMBL/GenBank/DDBJ databases">
        <title>Genome Lactobacillus garii FI11369.</title>
        <authorList>
            <person name="Diaz M."/>
            <person name="Narbad A."/>
        </authorList>
    </citation>
    <scope>NUCLEOTIDE SEQUENCE [LARGE SCALE GENOMIC DNA]</scope>
    <source>
        <strain evidence="2 3">FI11369</strain>
    </source>
</reference>
<keyword evidence="3" id="KW-1185">Reference proteome</keyword>
<keyword evidence="1" id="KW-0812">Transmembrane</keyword>
<gene>
    <name evidence="2" type="ORF">D1831_07610</name>
</gene>
<dbReference type="AlphaFoldDB" id="A0A3R8QR25"/>
<accession>A0A3R8QR25</accession>
<feature type="transmembrane region" description="Helical" evidence="1">
    <location>
        <begin position="33"/>
        <end position="51"/>
    </location>
</feature>
<comment type="caution">
    <text evidence="2">The sequence shown here is derived from an EMBL/GenBank/DDBJ whole genome shotgun (WGS) entry which is preliminary data.</text>
</comment>
<keyword evidence="1" id="KW-0472">Membrane</keyword>